<dbReference type="AlphaFoldDB" id="C8S4N2"/>
<dbReference type="Proteomes" id="UP000010121">
    <property type="component" value="Unassembled WGS sequence"/>
</dbReference>
<sequence>MEGSCSVGHTEFLVVGNGRGFSNIEDAIEKLENLSLIFTRRWQSNQLQQAGKASEEAMICFDHVIGELMRIRDSRKQDPKYASSNFATSMAAVSGRSKPNASQSDVDIITAVPGNAGLPASPLITDISLEKALNKVKHRHPAAMNFRIDADRHVFVFCALSTSGSLESIVELDVLYFCEKCRDAAKAI</sequence>
<protein>
    <submittedName>
        <fullName evidence="1">Uncharacterized protein</fullName>
    </submittedName>
</protein>
<gene>
    <name evidence="1" type="ORF">Rsw2DRAFT_3010</name>
</gene>
<dbReference type="eggNOG" id="ENOG50338HH">
    <property type="taxonomic scope" value="Bacteria"/>
</dbReference>
<evidence type="ECO:0000313" key="2">
    <source>
        <dbReference type="Proteomes" id="UP000010121"/>
    </source>
</evidence>
<proteinExistence type="predicted"/>
<keyword evidence="2" id="KW-1185">Reference proteome</keyword>
<name>C8S4N2_9RHOB</name>
<organism evidence="1 2">
    <name type="scientific">Rhodobacter ferrooxidans</name>
    <dbReference type="NCBI Taxonomy" id="371731"/>
    <lineage>
        <taxon>Bacteria</taxon>
        <taxon>Pseudomonadati</taxon>
        <taxon>Pseudomonadota</taxon>
        <taxon>Alphaproteobacteria</taxon>
        <taxon>Rhodobacterales</taxon>
        <taxon>Rhodobacter group</taxon>
        <taxon>Rhodobacter</taxon>
    </lineage>
</organism>
<reference evidence="1 2" key="1">
    <citation type="submission" date="2009-08" db="EMBL/GenBank/DDBJ databases">
        <title>The draft genome of Rhodobacter sp. SW2.</title>
        <authorList>
            <consortium name="US DOE Joint Genome Institute (JGI-PGF)"/>
            <person name="Lucas S."/>
            <person name="Copeland A."/>
            <person name="Lapidus A."/>
            <person name="Glavina del Rio T."/>
            <person name="Tice H."/>
            <person name="Bruce D."/>
            <person name="Goodwin L."/>
            <person name="Pitluck S."/>
            <person name="Larimer F."/>
            <person name="Land M.L."/>
            <person name="Hauser L."/>
            <person name="Emerson D."/>
        </authorList>
    </citation>
    <scope>NUCLEOTIDE SEQUENCE [LARGE SCALE GENOMIC DNA]</scope>
    <source>
        <strain evidence="1 2">SW2</strain>
    </source>
</reference>
<comment type="caution">
    <text evidence="1">The sequence shown here is derived from an EMBL/GenBank/DDBJ whole genome shotgun (WGS) entry which is preliminary data.</text>
</comment>
<dbReference type="EMBL" id="ACYY01000027">
    <property type="protein sequence ID" value="EEW24031.1"/>
    <property type="molecule type" value="Genomic_DNA"/>
</dbReference>
<dbReference type="STRING" id="371731.Rsw2DRAFT_3010"/>
<accession>C8S4N2</accession>
<evidence type="ECO:0000313" key="1">
    <source>
        <dbReference type="EMBL" id="EEW24031.1"/>
    </source>
</evidence>